<dbReference type="Pfam" id="PF00239">
    <property type="entry name" value="Resolvase"/>
    <property type="match status" value="1"/>
</dbReference>
<organism evidence="3 4">
    <name type="scientific">Aeromicrobium ginsengisoli</name>
    <dbReference type="NCBI Taxonomy" id="363867"/>
    <lineage>
        <taxon>Bacteria</taxon>
        <taxon>Bacillati</taxon>
        <taxon>Actinomycetota</taxon>
        <taxon>Actinomycetes</taxon>
        <taxon>Propionibacteriales</taxon>
        <taxon>Nocardioidaceae</taxon>
        <taxon>Aeromicrobium</taxon>
    </lineage>
</organism>
<dbReference type="SMART" id="SM00857">
    <property type="entry name" value="Resolvase"/>
    <property type="match status" value="1"/>
</dbReference>
<reference evidence="3" key="1">
    <citation type="submission" date="2019-09" db="EMBL/GenBank/DDBJ databases">
        <authorList>
            <person name="Li J."/>
        </authorList>
    </citation>
    <scope>NUCLEOTIDE SEQUENCE [LARGE SCALE GENOMIC DNA]</scope>
    <source>
        <strain evidence="3">JCM 14732</strain>
    </source>
</reference>
<dbReference type="InterPro" id="IPR038109">
    <property type="entry name" value="DNA_bind_recomb_sf"/>
</dbReference>
<dbReference type="InterPro" id="IPR050639">
    <property type="entry name" value="SSR_resolvase"/>
</dbReference>
<sequence length="517" mass="57639">MWEPATGQSRPIRERMEFNETTRAAIYCRISDDRNDDELGVKRQEFNCRRLAADHGLVNIEVYVDNDISASRFTNKARPAFERLVAAIDTGQVDVVLVSEPPRLYRRPKELERFIDVCSESRDVPTLTVERDRMDLSSPHGRAMARMSATMAALESDQKSARIRRKHEELAREGVWMSGPRCYGYEAVFALNGNGKREISEVRVVATEADVIREAVTRLMAGDLINAIVSDFNRRGIPAAKGGIWRPVSLRQIVCAARNAGLREHTPGKRGSRFPSRENITEGSWEPIISHAQWTAMQVLFSDPARRSTRPGAWLLTAGIGVCGLCGHHLRRGTRAGKPLLVCHKYGSIGGCGKIAVTMSHVDGYVSGVVVSALLRAEVGGPDVTVPDESVILSLKSARQRLEQAQEDCYVLGVLPRDRFLAEIKPKIEAQILDLRARLDAPEAHLTALDGLPSTRPALESWWAAQSLERRKAVIRSLVVRVEIHKPTTPRGSNQFDPNRVRIVWRRPAHSAPVVRQ</sequence>
<dbReference type="GO" id="GO:0003677">
    <property type="term" value="F:DNA binding"/>
    <property type="evidence" value="ECO:0007669"/>
    <property type="project" value="InterPro"/>
</dbReference>
<evidence type="ECO:0000313" key="4">
    <source>
        <dbReference type="Proteomes" id="UP000380867"/>
    </source>
</evidence>
<feature type="domain" description="Resolvase/invertase-type recombinase catalytic" evidence="1">
    <location>
        <begin position="23"/>
        <end position="174"/>
    </location>
</feature>
<dbReference type="PROSITE" id="PS51737">
    <property type="entry name" value="RECOMBINASE_DNA_BIND"/>
    <property type="match status" value="1"/>
</dbReference>
<evidence type="ECO:0000259" key="1">
    <source>
        <dbReference type="PROSITE" id="PS51736"/>
    </source>
</evidence>
<keyword evidence="4" id="KW-1185">Reference proteome</keyword>
<comment type="caution">
    <text evidence="3">The sequence shown here is derived from an EMBL/GenBank/DDBJ whole genome shotgun (WGS) entry which is preliminary data.</text>
</comment>
<dbReference type="InterPro" id="IPR036162">
    <property type="entry name" value="Resolvase-like_N_sf"/>
</dbReference>
<dbReference type="PROSITE" id="PS51736">
    <property type="entry name" value="RECOMBINASES_3"/>
    <property type="match status" value="1"/>
</dbReference>
<gene>
    <name evidence="3" type="ORF">ESP70_002585</name>
</gene>
<evidence type="ECO:0000313" key="3">
    <source>
        <dbReference type="EMBL" id="KAA1399667.1"/>
    </source>
</evidence>
<dbReference type="CDD" id="cd00338">
    <property type="entry name" value="Ser_Recombinase"/>
    <property type="match status" value="1"/>
</dbReference>
<dbReference type="AlphaFoldDB" id="A0A5M4FHQ7"/>
<dbReference type="Pfam" id="PF07508">
    <property type="entry name" value="Recombinase"/>
    <property type="match status" value="1"/>
</dbReference>
<dbReference type="Gene3D" id="3.40.50.1390">
    <property type="entry name" value="Resolvase, N-terminal catalytic domain"/>
    <property type="match status" value="1"/>
</dbReference>
<dbReference type="SUPFAM" id="SSF53041">
    <property type="entry name" value="Resolvase-like"/>
    <property type="match status" value="1"/>
</dbReference>
<dbReference type="Gene3D" id="3.90.1750.20">
    <property type="entry name" value="Putative Large Serine Recombinase, Chain B, Domain 2"/>
    <property type="match status" value="1"/>
</dbReference>
<dbReference type="InterPro" id="IPR011109">
    <property type="entry name" value="DNA_bind_recombinase_dom"/>
</dbReference>
<dbReference type="GO" id="GO:0000150">
    <property type="term" value="F:DNA strand exchange activity"/>
    <property type="evidence" value="ECO:0007669"/>
    <property type="project" value="InterPro"/>
</dbReference>
<evidence type="ECO:0000259" key="2">
    <source>
        <dbReference type="PROSITE" id="PS51737"/>
    </source>
</evidence>
<dbReference type="PANTHER" id="PTHR30461">
    <property type="entry name" value="DNA-INVERTASE FROM LAMBDOID PROPHAGE"/>
    <property type="match status" value="1"/>
</dbReference>
<proteinExistence type="predicted"/>
<feature type="domain" description="Recombinase" evidence="2">
    <location>
        <begin position="182"/>
        <end position="307"/>
    </location>
</feature>
<dbReference type="PANTHER" id="PTHR30461:SF23">
    <property type="entry name" value="DNA RECOMBINASE-RELATED"/>
    <property type="match status" value="1"/>
</dbReference>
<dbReference type="OrthoDB" id="4500247at2"/>
<dbReference type="EMBL" id="SDPQ02000001">
    <property type="protein sequence ID" value="KAA1399667.1"/>
    <property type="molecule type" value="Genomic_DNA"/>
</dbReference>
<protein>
    <submittedName>
        <fullName evidence="3">Recombinase family protein</fullName>
    </submittedName>
</protein>
<dbReference type="InterPro" id="IPR006119">
    <property type="entry name" value="Resolv_N"/>
</dbReference>
<dbReference type="Proteomes" id="UP000380867">
    <property type="component" value="Unassembled WGS sequence"/>
</dbReference>
<name>A0A5M4FHQ7_9ACTN</name>
<accession>A0A5M4FHQ7</accession>